<dbReference type="Pfam" id="PF04307">
    <property type="entry name" value="YdjM"/>
    <property type="match status" value="1"/>
</dbReference>
<proteinExistence type="predicted"/>
<keyword evidence="1" id="KW-1133">Transmembrane helix</keyword>
<keyword evidence="1" id="KW-0812">Transmembrane</keyword>
<evidence type="ECO:0000256" key="1">
    <source>
        <dbReference type="SAM" id="Phobius"/>
    </source>
</evidence>
<feature type="transmembrane region" description="Helical" evidence="1">
    <location>
        <begin position="60"/>
        <end position="78"/>
    </location>
</feature>
<dbReference type="PANTHER" id="PTHR35531">
    <property type="entry name" value="INNER MEMBRANE PROTEIN YBCI-RELATED"/>
    <property type="match status" value="1"/>
</dbReference>
<dbReference type="AlphaFoldDB" id="A0A9X4SGK6"/>
<sequence>MATYLHFAPAIALAVAIGSRTVGWRLTLAGAVFAVLPDADFALVTLGIDRYGGPYGHRGFTHSIGFALALGAFGALWAGPGRGRQLGAAAFLALCTLSHPWLDGLLDRGICNAWLWPLDDARICLDWRPVPMRGVPLFGMERLRRELIWIGIPLVVSSLAAVWLRWGWRRLRTAAPTMPARTVARGAKAFP</sequence>
<dbReference type="OrthoDB" id="9794683at2"/>
<feature type="transmembrane region" description="Helical" evidence="1">
    <location>
        <begin position="28"/>
        <end position="48"/>
    </location>
</feature>
<evidence type="ECO:0000313" key="2">
    <source>
        <dbReference type="EMBL" id="MDG5977101.1"/>
    </source>
</evidence>
<reference evidence="2" key="1">
    <citation type="submission" date="2013-01" db="EMBL/GenBank/DDBJ databases">
        <title>Genome draft of Hydrogenophaga taeniospiralis 2K1.</title>
        <authorList>
            <person name="Gomila M."/>
            <person name="Lalucat J."/>
        </authorList>
    </citation>
    <scope>NUCLEOTIDE SEQUENCE</scope>
    <source>
        <strain evidence="2">CCUG 15921</strain>
    </source>
</reference>
<dbReference type="InterPro" id="IPR007404">
    <property type="entry name" value="YdjM-like"/>
</dbReference>
<comment type="caution">
    <text evidence="2">The sequence shown here is derived from an EMBL/GenBank/DDBJ whole genome shotgun (WGS) entry which is preliminary data.</text>
</comment>
<gene>
    <name evidence="2" type="ORF">H010_17696</name>
</gene>
<dbReference type="EMBL" id="AOGK01000016">
    <property type="protein sequence ID" value="MDG5977101.1"/>
    <property type="molecule type" value="Genomic_DNA"/>
</dbReference>
<name>A0A9X4SGK6_9BURK</name>
<keyword evidence="3" id="KW-1185">Reference proteome</keyword>
<protein>
    <submittedName>
        <fullName evidence="2">Inner membrane protein YbcI</fullName>
    </submittedName>
</protein>
<accession>A0A9X4SGK6</accession>
<dbReference type="PANTHER" id="PTHR35531:SF1">
    <property type="entry name" value="INNER MEMBRANE PROTEIN YBCI-RELATED"/>
    <property type="match status" value="1"/>
</dbReference>
<organism evidence="2 3">
    <name type="scientific">Hydrogenophaga taeniospiralis CCUG 15921</name>
    <dbReference type="NCBI Taxonomy" id="1281780"/>
    <lineage>
        <taxon>Bacteria</taxon>
        <taxon>Pseudomonadati</taxon>
        <taxon>Pseudomonadota</taxon>
        <taxon>Betaproteobacteria</taxon>
        <taxon>Burkholderiales</taxon>
        <taxon>Comamonadaceae</taxon>
        <taxon>Hydrogenophaga</taxon>
    </lineage>
</organism>
<keyword evidence="1" id="KW-0472">Membrane</keyword>
<dbReference type="Proteomes" id="UP001152876">
    <property type="component" value="Unassembled WGS sequence"/>
</dbReference>
<feature type="transmembrane region" description="Helical" evidence="1">
    <location>
        <begin position="147"/>
        <end position="168"/>
    </location>
</feature>
<evidence type="ECO:0000313" key="3">
    <source>
        <dbReference type="Proteomes" id="UP001152876"/>
    </source>
</evidence>
<dbReference type="RefSeq" id="WP_068166843.1">
    <property type="nucleotide sequence ID" value="NZ_AOGK01000016.1"/>
</dbReference>